<organism evidence="3 4">
    <name type="scientific">Trichinella zimbabwensis</name>
    <dbReference type="NCBI Taxonomy" id="268475"/>
    <lineage>
        <taxon>Eukaryota</taxon>
        <taxon>Metazoa</taxon>
        <taxon>Ecdysozoa</taxon>
        <taxon>Nematoda</taxon>
        <taxon>Enoplea</taxon>
        <taxon>Dorylaimia</taxon>
        <taxon>Trichinellida</taxon>
        <taxon>Trichinellidae</taxon>
        <taxon>Trichinella</taxon>
    </lineage>
</organism>
<name>A0A0V1GNU8_9BILA</name>
<comment type="caution">
    <text evidence="3">The sequence shown here is derived from an EMBL/GenBank/DDBJ whole genome shotgun (WGS) entry which is preliminary data.</text>
</comment>
<protein>
    <submittedName>
        <fullName evidence="3">Uncharacterized protein</fullName>
    </submittedName>
</protein>
<keyword evidence="4" id="KW-1185">Reference proteome</keyword>
<dbReference type="EMBL" id="JYDP01000627">
    <property type="protein sequence ID" value="KRY99963.1"/>
    <property type="molecule type" value="Genomic_DNA"/>
</dbReference>
<proteinExistence type="predicted"/>
<evidence type="ECO:0000313" key="2">
    <source>
        <dbReference type="EMBL" id="KRY99926.1"/>
    </source>
</evidence>
<evidence type="ECO:0000313" key="3">
    <source>
        <dbReference type="EMBL" id="KRY99963.1"/>
    </source>
</evidence>
<gene>
    <name evidence="3" type="ORF">T11_14215</name>
    <name evidence="2" type="ORF">T11_3021</name>
    <name evidence="1" type="ORF">T11_5418</name>
</gene>
<evidence type="ECO:0000313" key="4">
    <source>
        <dbReference type="Proteomes" id="UP000055024"/>
    </source>
</evidence>
<dbReference type="AlphaFoldDB" id="A0A0V1GNU8"/>
<dbReference type="EMBL" id="JYDP01000640">
    <property type="protein sequence ID" value="KRY99926.1"/>
    <property type="molecule type" value="Genomic_DNA"/>
</dbReference>
<dbReference type="Proteomes" id="UP000055024">
    <property type="component" value="Unassembled WGS sequence"/>
</dbReference>
<reference evidence="3 4" key="1">
    <citation type="submission" date="2015-01" db="EMBL/GenBank/DDBJ databases">
        <title>Evolution of Trichinella species and genotypes.</title>
        <authorList>
            <person name="Korhonen P.K."/>
            <person name="Edoardo P."/>
            <person name="Giuseppe L.R."/>
            <person name="Gasser R.B."/>
        </authorList>
    </citation>
    <scope>NUCLEOTIDE SEQUENCE [LARGE SCALE GENOMIC DNA]</scope>
    <source>
        <strain evidence="3">ISS1029</strain>
    </source>
</reference>
<dbReference type="EMBL" id="JYDP01001597">
    <property type="protein sequence ID" value="KRY98084.1"/>
    <property type="molecule type" value="Genomic_DNA"/>
</dbReference>
<evidence type="ECO:0000313" key="1">
    <source>
        <dbReference type="EMBL" id="KRY98084.1"/>
    </source>
</evidence>
<sequence>MRFPVFLQYLEKYSTRNFVGYRLCCFRLSCENAFSIFFDAYGF</sequence>
<accession>A0A0V1GNU8</accession>